<evidence type="ECO:0000313" key="1">
    <source>
        <dbReference type="EMBL" id="POH66308.1"/>
    </source>
</evidence>
<dbReference type="AlphaFoldDB" id="A0A2S3ZG25"/>
<name>A0A2S3ZG25_9MICO</name>
<protein>
    <recommendedName>
        <fullName evidence="3">DUF2997 domain-containing protein</fullName>
    </recommendedName>
</protein>
<organism evidence="1 2">
    <name type="scientific">Cryobacterium zongtaii</name>
    <dbReference type="NCBI Taxonomy" id="1259217"/>
    <lineage>
        <taxon>Bacteria</taxon>
        <taxon>Bacillati</taxon>
        <taxon>Actinomycetota</taxon>
        <taxon>Actinomycetes</taxon>
        <taxon>Micrococcales</taxon>
        <taxon>Microbacteriaceae</taxon>
        <taxon>Cryobacterium</taxon>
    </lineage>
</organism>
<accession>A0A2S3ZG25</accession>
<dbReference type="Proteomes" id="UP000237104">
    <property type="component" value="Unassembled WGS sequence"/>
</dbReference>
<evidence type="ECO:0008006" key="3">
    <source>
        <dbReference type="Google" id="ProtNLM"/>
    </source>
</evidence>
<dbReference type="Pfam" id="PF11211">
    <property type="entry name" value="DUF2997"/>
    <property type="match status" value="1"/>
</dbReference>
<dbReference type="InterPro" id="IPR021375">
    <property type="entry name" value="DUF2997"/>
</dbReference>
<gene>
    <name evidence="1" type="ORF">C3B59_07680</name>
</gene>
<proteinExistence type="predicted"/>
<reference evidence="1 2" key="1">
    <citation type="submission" date="2018-01" db="EMBL/GenBank/DDBJ databases">
        <title>Cryobacterium sp. nov., from glaciers in China.</title>
        <authorList>
            <person name="Liu Q."/>
            <person name="Xin Y.-H."/>
        </authorList>
    </citation>
    <scope>NUCLEOTIDE SEQUENCE [LARGE SCALE GENOMIC DNA]</scope>
    <source>
        <strain evidence="1 2">TMB1-8</strain>
    </source>
</reference>
<dbReference type="EMBL" id="PPXF01000037">
    <property type="protein sequence ID" value="POH66308.1"/>
    <property type="molecule type" value="Genomic_DNA"/>
</dbReference>
<comment type="caution">
    <text evidence="1">The sequence shown here is derived from an EMBL/GenBank/DDBJ whole genome shotgun (WGS) entry which is preliminary data.</text>
</comment>
<dbReference type="RefSeq" id="WP_103430771.1">
    <property type="nucleotide sequence ID" value="NZ_PPXF01000037.1"/>
</dbReference>
<dbReference type="OrthoDB" id="7067000at2"/>
<sequence>MTDKQLIVQVRPDGTVHAETLGMFGNECLDYITVLENMLEAETTSSSFTDAYAQVAAEQETTAENWDGAR</sequence>
<evidence type="ECO:0000313" key="2">
    <source>
        <dbReference type="Proteomes" id="UP000237104"/>
    </source>
</evidence>